<proteinExistence type="predicted"/>
<dbReference type="InterPro" id="IPR011011">
    <property type="entry name" value="Znf_FYVE_PHD"/>
</dbReference>
<organism evidence="2 3">
    <name type="scientific">Mycena albidolilacea</name>
    <dbReference type="NCBI Taxonomy" id="1033008"/>
    <lineage>
        <taxon>Eukaryota</taxon>
        <taxon>Fungi</taxon>
        <taxon>Dikarya</taxon>
        <taxon>Basidiomycota</taxon>
        <taxon>Agaricomycotina</taxon>
        <taxon>Agaricomycetes</taxon>
        <taxon>Agaricomycetidae</taxon>
        <taxon>Agaricales</taxon>
        <taxon>Marasmiineae</taxon>
        <taxon>Mycenaceae</taxon>
        <taxon>Mycena</taxon>
    </lineage>
</organism>
<evidence type="ECO:0000256" key="1">
    <source>
        <dbReference type="SAM" id="MobiDB-lite"/>
    </source>
</evidence>
<keyword evidence="3" id="KW-1185">Reference proteome</keyword>
<gene>
    <name evidence="2" type="ORF">DFH08DRAFT_817899</name>
</gene>
<evidence type="ECO:0000313" key="2">
    <source>
        <dbReference type="EMBL" id="KAJ7323325.1"/>
    </source>
</evidence>
<accession>A0AAD6ZHX0</accession>
<protein>
    <recommendedName>
        <fullName evidence="4">PHD-type domain-containing protein</fullName>
    </recommendedName>
</protein>
<feature type="region of interest" description="Disordered" evidence="1">
    <location>
        <begin position="1465"/>
        <end position="1550"/>
    </location>
</feature>
<sequence>MPGYPLIAGPYQNQIYPGFHPQYPWPPALAPGQFAPPPYPPPGFLPPIPAPGASTVSTPALPAVPAISTIMKDEVLQSSSATPGHDHTDMPSANYPTGYVRLECKAAEPRQKWKHNKWAWRSSGTVTHDGNSAEMRHCLGAFRCDHCQRVTRPKTQTPARTQQQANGCTGHTCRIDAPLLHDSCDARSYHYNIIRDGQLVRVWEHYGEHSTHARPPGGTLSKAQEDQIDSQVMRRHEATAHQLRTGDPGPGSIPLPDIAPTLAAASSARYHLGQSQIRLGINTGSSKGGLAMMGTLAELNKRLSTPFIVDSSLSGPVYMTFQTPFMHKTLCEAVDSWILDLDDGPEASRHGAVVDGDHPYFRQGPLLASCAFIPASREWTPILYSWINGQDKAHHVPHFAHIFQAIIKHAGPRFSRKLLLCVMDFSGAQRGAHADAYADAVISTMPNFAQLSQEAQDAERRHLILEAEQGQVGCHVHFWRSADQVKKTHSLVPPESANVFERSLRELFASSTSSERFDEVISTLKETFPAIKHWLSWWERRPIASMIFPAKTAVDPDIAAKVPNTTNPIERQHSLLHHAVGKDQELVPGIEKLFLHVREMEKKHDAIQDGHFNAGDARNRRPPRLRVFDENDGRAPDTLAALAAAAAAAAPAEVSRPIAPLASPSPLPQSAPPLPLGLGIQYTPRMLQSFKWTLGNSCFFDTPLEIWFRAFSQWSAPERVEFLRSIPQSSALASFFYNFQRRLLWISQGGQVDDQGIRDISLCQSHARVLVFDRWKLYADPRAYGNATSWLQHAIEDSGTSLSVQLHFHVEHIVSGTCPSGHSSLVALHGTPIVLSLNHSDLRVTRAKFGPSASLEQYFSTFTPRIIMGSNAGSPVHSLPAPRYSDINPDTGTHPRLPLDRTFTVNGSSGNPVTYRLVGTAEFDSQRSHYTAQLMIDNNSFAYDDMSQGNALVYTGSCELISLPDPRAVLWVYHRTSSADSTMRTFNEVVSTFTDSTSILASFPPPSPAVTIVNTPPNMDIPVDLPETNLDKPVDLPEAHSSIPAVFSGIGVDPAPFPFNETPPLDLFDPKEWCYGCRKTALGGNEAVLRCVECGAQHHLHCALAVDPDLDLEMDWYCNVCFTPKPVAWSNDLLGDYLMFRTHPTSAFYPARVGTVTSKGMVRMEWYQDNIYAKSDKPSATDFLCSTQECAVVAAQDPDVFYDRNNVGFIKWPFRLMENARELYEYTHPQISDALANSCGSIVAILATNAADHPIVVDYDSWMENQSKVVKSADKFREQFSSIDLLPGDASLIDVHITRILEVAAQASFGASSPGRNDDPDAVTEPSLAQSTEPWRLQATTLAYILLELVILRVYLHRAPTDDIHIYYLARHFTPLELRSIHMDDPFGRAKKGKIVRHLTIPETVLQVPEFVPGSDYIRPRFSKIGVRLLKSAAARIPPSFQLATAYDSRGEEYSWKLTLPPNKTENPPITFLLNEPTTPVSSPLSDAPMDVDPVESNIEAQVEERRGEKRRRDETPGDEEVPEPRSSKIAKGVGEQKRLRRRRGMDNGS</sequence>
<feature type="region of interest" description="Disordered" evidence="1">
    <location>
        <begin position="1310"/>
        <end position="1330"/>
    </location>
</feature>
<reference evidence="2" key="1">
    <citation type="submission" date="2023-03" db="EMBL/GenBank/DDBJ databases">
        <title>Massive genome expansion in bonnet fungi (Mycena s.s.) driven by repeated elements and novel gene families across ecological guilds.</title>
        <authorList>
            <consortium name="Lawrence Berkeley National Laboratory"/>
            <person name="Harder C.B."/>
            <person name="Miyauchi S."/>
            <person name="Viragh M."/>
            <person name="Kuo A."/>
            <person name="Thoen E."/>
            <person name="Andreopoulos B."/>
            <person name="Lu D."/>
            <person name="Skrede I."/>
            <person name="Drula E."/>
            <person name="Henrissat B."/>
            <person name="Morin E."/>
            <person name="Kohler A."/>
            <person name="Barry K."/>
            <person name="LaButti K."/>
            <person name="Morin E."/>
            <person name="Salamov A."/>
            <person name="Lipzen A."/>
            <person name="Mereny Z."/>
            <person name="Hegedus B."/>
            <person name="Baldrian P."/>
            <person name="Stursova M."/>
            <person name="Weitz H."/>
            <person name="Taylor A."/>
            <person name="Grigoriev I.V."/>
            <person name="Nagy L.G."/>
            <person name="Martin F."/>
            <person name="Kauserud H."/>
        </authorList>
    </citation>
    <scope>NUCLEOTIDE SEQUENCE</scope>
    <source>
        <strain evidence="2">CBHHK002</strain>
    </source>
</reference>
<evidence type="ECO:0008006" key="4">
    <source>
        <dbReference type="Google" id="ProtNLM"/>
    </source>
</evidence>
<dbReference type="EMBL" id="JARIHO010000047">
    <property type="protein sequence ID" value="KAJ7323325.1"/>
    <property type="molecule type" value="Genomic_DNA"/>
</dbReference>
<evidence type="ECO:0000313" key="3">
    <source>
        <dbReference type="Proteomes" id="UP001218218"/>
    </source>
</evidence>
<comment type="caution">
    <text evidence="2">The sequence shown here is derived from an EMBL/GenBank/DDBJ whole genome shotgun (WGS) entry which is preliminary data.</text>
</comment>
<dbReference type="SUPFAM" id="SSF57903">
    <property type="entry name" value="FYVE/PHD zinc finger"/>
    <property type="match status" value="1"/>
</dbReference>
<feature type="compositionally biased region" description="Polar residues" evidence="1">
    <location>
        <begin position="1476"/>
        <end position="1485"/>
    </location>
</feature>
<feature type="compositionally biased region" description="Basic and acidic residues" evidence="1">
    <location>
        <begin position="1503"/>
        <end position="1516"/>
    </location>
</feature>
<dbReference type="Proteomes" id="UP001218218">
    <property type="component" value="Unassembled WGS sequence"/>
</dbReference>
<name>A0AAD6ZHX0_9AGAR</name>
<dbReference type="CDD" id="cd15489">
    <property type="entry name" value="PHD_SF"/>
    <property type="match status" value="1"/>
</dbReference>